<evidence type="ECO:0000313" key="2">
    <source>
        <dbReference type="Proteomes" id="UP000769157"/>
    </source>
</evidence>
<reference evidence="1" key="1">
    <citation type="journal article" date="2021" name="Open Biol.">
        <title>Shared evolutionary footprints suggest mitochondrial oxidative damage underlies multiple complex I losses in fungi.</title>
        <authorList>
            <person name="Schikora-Tamarit M.A."/>
            <person name="Marcet-Houben M."/>
            <person name="Nosek J."/>
            <person name="Gabaldon T."/>
        </authorList>
    </citation>
    <scope>NUCLEOTIDE SEQUENCE</scope>
    <source>
        <strain evidence="1">CBS6075</strain>
    </source>
</reference>
<gene>
    <name evidence="1" type="ORF">OGAPHI_003793</name>
</gene>
<organism evidence="1 2">
    <name type="scientific">Ogataea philodendri</name>
    <dbReference type="NCBI Taxonomy" id="1378263"/>
    <lineage>
        <taxon>Eukaryota</taxon>
        <taxon>Fungi</taxon>
        <taxon>Dikarya</taxon>
        <taxon>Ascomycota</taxon>
        <taxon>Saccharomycotina</taxon>
        <taxon>Pichiomycetes</taxon>
        <taxon>Pichiales</taxon>
        <taxon>Pichiaceae</taxon>
        <taxon>Ogataea</taxon>
    </lineage>
</organism>
<dbReference type="EMBL" id="JAEUBE010000295">
    <property type="protein sequence ID" value="KAH3665605.1"/>
    <property type="molecule type" value="Genomic_DNA"/>
</dbReference>
<dbReference type="RefSeq" id="XP_046060809.1">
    <property type="nucleotide sequence ID" value="XM_046204801.1"/>
</dbReference>
<evidence type="ECO:0000313" key="1">
    <source>
        <dbReference type="EMBL" id="KAH3665605.1"/>
    </source>
</evidence>
<dbReference type="Proteomes" id="UP000769157">
    <property type="component" value="Unassembled WGS sequence"/>
</dbReference>
<name>A0A9P8P5U8_9ASCO</name>
<dbReference type="AlphaFoldDB" id="A0A9P8P5U8"/>
<proteinExistence type="predicted"/>
<keyword evidence="2" id="KW-1185">Reference proteome</keyword>
<protein>
    <submittedName>
        <fullName evidence="1">Uncharacterized protein</fullName>
    </submittedName>
</protein>
<comment type="caution">
    <text evidence="1">The sequence shown here is derived from an EMBL/GenBank/DDBJ whole genome shotgun (WGS) entry which is preliminary data.</text>
</comment>
<sequence>MVRIVRSLNADRMVSWTIASVCCRCPADRFDPPSDILINNGFSLISSLSPASSYILRMCSFKWASSRASHSSSSVYISVGSMLDRNEPSKICESCGIIDSFDRKSYNPMLLVFTSSMSMWPLAASMIRKIANVNDDLPAPVLPTIPIFSFSFTEMLIFFNTRSSSGLYLALYSLNSMVPRNGQFWAGLLFSIIGGASGSNEAYSKTLSTETMLVSISTVILTIQFNDWVTCKA</sequence>
<dbReference type="GeneID" id="70235758"/>
<dbReference type="OrthoDB" id="6778363at2759"/>
<accession>A0A9P8P5U8</accession>
<reference evidence="1" key="2">
    <citation type="submission" date="2021-01" db="EMBL/GenBank/DDBJ databases">
        <authorList>
            <person name="Schikora-Tamarit M.A."/>
        </authorList>
    </citation>
    <scope>NUCLEOTIDE SEQUENCE</scope>
    <source>
        <strain evidence="1">CBS6075</strain>
    </source>
</reference>